<dbReference type="KEGG" id="pfaa:MM59RIKEN_12850"/>
<sequence length="61" mass="7255">MKKYQQAMRRLELTEMHERILTHLCAPGARSRLPHALLFCWQASWRFPGCFPAIRQIPPTY</sequence>
<accession>A0A810QDM4</accession>
<evidence type="ECO:0000313" key="2">
    <source>
        <dbReference type="Proteomes" id="UP000679848"/>
    </source>
</evidence>
<dbReference type="Proteomes" id="UP000679848">
    <property type="component" value="Chromosome"/>
</dbReference>
<keyword evidence="2" id="KW-1185">Reference proteome</keyword>
<protein>
    <submittedName>
        <fullName evidence="1">Uncharacterized protein</fullName>
    </submittedName>
</protein>
<dbReference type="AlphaFoldDB" id="A0A810QDM4"/>
<name>A0A810QDM4_9FIRM</name>
<gene>
    <name evidence="1" type="ORF">MM59RIKEN_12850</name>
</gene>
<proteinExistence type="predicted"/>
<dbReference type="EMBL" id="AP023420">
    <property type="protein sequence ID" value="BCK83966.1"/>
    <property type="molecule type" value="Genomic_DNA"/>
</dbReference>
<evidence type="ECO:0000313" key="1">
    <source>
        <dbReference type="EMBL" id="BCK83966.1"/>
    </source>
</evidence>
<organism evidence="1 2">
    <name type="scientific">Pusillibacter faecalis</name>
    <dbReference type="NCBI Taxonomy" id="2714358"/>
    <lineage>
        <taxon>Bacteria</taxon>
        <taxon>Bacillati</taxon>
        <taxon>Bacillota</taxon>
        <taxon>Clostridia</taxon>
        <taxon>Eubacteriales</taxon>
        <taxon>Oscillospiraceae</taxon>
        <taxon>Pusillibacter</taxon>
    </lineage>
</organism>
<reference evidence="1" key="1">
    <citation type="submission" date="2020-09" db="EMBL/GenBank/DDBJ databases">
        <title>New species isolated from human feces.</title>
        <authorList>
            <person name="Kitahara M."/>
            <person name="Shigeno Y."/>
            <person name="Shime M."/>
            <person name="Matsumoto Y."/>
            <person name="Nakamura S."/>
            <person name="Motooka D."/>
            <person name="Fukuoka S."/>
            <person name="Nishikawa H."/>
            <person name="Benno Y."/>
        </authorList>
    </citation>
    <scope>NUCLEOTIDE SEQUENCE</scope>
    <source>
        <strain evidence="1">MM59</strain>
    </source>
</reference>